<dbReference type="RefSeq" id="XP_066066892.1">
    <property type="nucleotide sequence ID" value="XM_066210795.1"/>
</dbReference>
<feature type="compositionally biased region" description="Polar residues" evidence="1">
    <location>
        <begin position="281"/>
        <end position="290"/>
    </location>
</feature>
<dbReference type="GO" id="GO:1902600">
    <property type="term" value="P:proton transmembrane transport"/>
    <property type="evidence" value="ECO:0007669"/>
    <property type="project" value="TreeGrafter"/>
</dbReference>
<dbReference type="Proteomes" id="UP000094043">
    <property type="component" value="Chromosome 2"/>
</dbReference>
<evidence type="ECO:0000313" key="4">
    <source>
        <dbReference type="Proteomes" id="UP000094043"/>
    </source>
</evidence>
<evidence type="ECO:0000256" key="1">
    <source>
        <dbReference type="SAM" id="MobiDB-lite"/>
    </source>
</evidence>
<feature type="region of interest" description="Disordered" evidence="1">
    <location>
        <begin position="25"/>
        <end position="47"/>
    </location>
</feature>
<dbReference type="EMBL" id="CP143785">
    <property type="protein sequence ID" value="WVN86192.1"/>
    <property type="molecule type" value="Genomic_DNA"/>
</dbReference>
<dbReference type="PANTHER" id="PTHR28062">
    <property type="entry name" value="K+-H+ EXCHANGE-LIKE PROTEIN"/>
    <property type="match status" value="1"/>
</dbReference>
<evidence type="ECO:0000256" key="2">
    <source>
        <dbReference type="SAM" id="Phobius"/>
    </source>
</evidence>
<keyword evidence="4" id="KW-1185">Reference proteome</keyword>
<feature type="transmembrane region" description="Helical" evidence="2">
    <location>
        <begin position="180"/>
        <end position="200"/>
    </location>
</feature>
<accession>A0A1E3IC58</accession>
<dbReference type="OrthoDB" id="5562676at2759"/>
<dbReference type="GeneID" id="91085566"/>
<dbReference type="GO" id="GO:0006813">
    <property type="term" value="P:potassium ion transport"/>
    <property type="evidence" value="ECO:0007669"/>
    <property type="project" value="TreeGrafter"/>
</dbReference>
<feature type="region of interest" description="Disordered" evidence="1">
    <location>
        <begin position="243"/>
        <end position="307"/>
    </location>
</feature>
<gene>
    <name evidence="3" type="ORF">L203_101353</name>
</gene>
<dbReference type="GO" id="GO:0005743">
    <property type="term" value="C:mitochondrial inner membrane"/>
    <property type="evidence" value="ECO:0007669"/>
    <property type="project" value="TreeGrafter"/>
</dbReference>
<reference evidence="3" key="3">
    <citation type="submission" date="2024-01" db="EMBL/GenBank/DDBJ databases">
        <authorList>
            <person name="Coelho M.A."/>
            <person name="David-Palma M."/>
            <person name="Shea T."/>
            <person name="Sun S."/>
            <person name="Cuomo C.A."/>
            <person name="Heitman J."/>
        </authorList>
    </citation>
    <scope>NUCLEOTIDE SEQUENCE</scope>
    <source>
        <strain evidence="3">CBS 7841</strain>
    </source>
</reference>
<keyword evidence="2" id="KW-0472">Membrane</keyword>
<proteinExistence type="predicted"/>
<sequence>MPPKSPIVASSRPFRILALPLTRLPLPPPSSTTPPTHPPPSLESTTPKLPLTLFHSIQPNYREDSSTSIVNKILVKSSDAWLKLGEKPKGSWMYWFYDRGERLMDRIEFEEWALKAVREGEGVKVTKEGGVLERIEIPLLLPKLKGQPLPSIVPKLHRHLLRRIPHHKKMMYRSLLVSPITWPFAIIPIVPNFPLFYVLWRAWSHYKAWRGAIYLEQLLKAGLIVEKESPELTEIYAGKGKAAHKTNQDGGLDAQTEKGGAVHETATPESMASRSEENTSKQKQYGTVNQPMPPPAPGPITSKATHPSLLLSPSQIPILVKAFNLKPNEVVDITRAVEQADFRARKAEEGTK</sequence>
<feature type="compositionally biased region" description="Pro residues" evidence="1">
    <location>
        <begin position="25"/>
        <end position="41"/>
    </location>
</feature>
<dbReference type="InterPro" id="IPR018786">
    <property type="entry name" value="Mit_KHE1"/>
</dbReference>
<dbReference type="PANTHER" id="PTHR28062:SF1">
    <property type="entry name" value="TRANSMEMBRANE PROTEIN"/>
    <property type="match status" value="1"/>
</dbReference>
<reference evidence="3" key="2">
    <citation type="journal article" date="2022" name="Elife">
        <title>Obligate sexual reproduction of a homothallic fungus closely related to the Cryptococcus pathogenic species complex.</title>
        <authorList>
            <person name="Passer A.R."/>
            <person name="Clancey S.A."/>
            <person name="Shea T."/>
            <person name="David-Palma M."/>
            <person name="Averette A.F."/>
            <person name="Boekhout T."/>
            <person name="Porcel B.M."/>
            <person name="Nowrousian M."/>
            <person name="Cuomo C.A."/>
            <person name="Sun S."/>
            <person name="Heitman J."/>
            <person name="Coelho M.A."/>
        </authorList>
    </citation>
    <scope>NUCLEOTIDE SEQUENCE</scope>
    <source>
        <strain evidence="3">CBS 7841</strain>
    </source>
</reference>
<evidence type="ECO:0000313" key="3">
    <source>
        <dbReference type="EMBL" id="WVN86192.1"/>
    </source>
</evidence>
<organism evidence="3 4">
    <name type="scientific">Cryptococcus depauperatus CBS 7841</name>
    <dbReference type="NCBI Taxonomy" id="1295531"/>
    <lineage>
        <taxon>Eukaryota</taxon>
        <taxon>Fungi</taxon>
        <taxon>Dikarya</taxon>
        <taxon>Basidiomycota</taxon>
        <taxon>Agaricomycotina</taxon>
        <taxon>Tremellomycetes</taxon>
        <taxon>Tremellales</taxon>
        <taxon>Cryptococcaceae</taxon>
        <taxon>Cryptococcus</taxon>
    </lineage>
</organism>
<reference evidence="3" key="1">
    <citation type="submission" date="2016-06" db="EMBL/GenBank/DDBJ databases">
        <authorList>
            <person name="Cuomo C."/>
            <person name="Litvintseva A."/>
            <person name="Heitman J."/>
            <person name="Chen Y."/>
            <person name="Sun S."/>
            <person name="Springer D."/>
            <person name="Dromer F."/>
            <person name="Young S."/>
            <person name="Zeng Q."/>
            <person name="Chapman S."/>
            <person name="Gujja S."/>
            <person name="Saif S."/>
            <person name="Birren B."/>
        </authorList>
    </citation>
    <scope>NUCLEOTIDE SEQUENCE</scope>
    <source>
        <strain evidence="3">CBS 7841</strain>
    </source>
</reference>
<name>A0A1E3IC58_9TREE</name>
<keyword evidence="2" id="KW-0812">Transmembrane</keyword>
<dbReference type="KEGG" id="cdep:91085566"/>
<dbReference type="VEuPathDB" id="FungiDB:L203_04287"/>
<dbReference type="AlphaFoldDB" id="A0A1E3IC58"/>
<dbReference type="Pfam" id="PF10173">
    <property type="entry name" value="Mit_KHE1"/>
    <property type="match status" value="1"/>
</dbReference>
<keyword evidence="2" id="KW-1133">Transmembrane helix</keyword>
<protein>
    <submittedName>
        <fullName evidence="3">Uncharacterized protein</fullName>
    </submittedName>
</protein>